<protein>
    <submittedName>
        <fullName evidence="2">Uncharacterized protein</fullName>
    </submittedName>
</protein>
<dbReference type="AlphaFoldDB" id="A0A151GFD6"/>
<sequence>MLAASISFRLVPPDPLLDLEKRPRMDGGVGVGKRGGEAYRTRPRPSRALSEERWVERGEVMTSEWQSCRPLTIVDVRFELFACWSLSVVGVAGSFAASAGD</sequence>
<dbReference type="EMBL" id="LAYC01000003">
    <property type="protein sequence ID" value="KYK55815.1"/>
    <property type="molecule type" value="Genomic_DNA"/>
</dbReference>
<dbReference type="Proteomes" id="UP000076580">
    <property type="component" value="Chromosome 03"/>
</dbReference>
<gene>
    <name evidence="2" type="ORF">DCS_07779</name>
</gene>
<accession>A0A151GFD6</accession>
<comment type="caution">
    <text evidence="2">The sequence shown here is derived from an EMBL/GenBank/DDBJ whole genome shotgun (WGS) entry which is preliminary data.</text>
</comment>
<keyword evidence="3" id="KW-1185">Reference proteome</keyword>
<name>A0A151GFD6_DRECN</name>
<feature type="region of interest" description="Disordered" evidence="1">
    <location>
        <begin position="22"/>
        <end position="46"/>
    </location>
</feature>
<dbReference type="InParanoid" id="A0A151GFD6"/>
<evidence type="ECO:0000313" key="2">
    <source>
        <dbReference type="EMBL" id="KYK55815.1"/>
    </source>
</evidence>
<organism evidence="2 3">
    <name type="scientific">Drechmeria coniospora</name>
    <name type="common">Nematophagous fungus</name>
    <name type="synonym">Meria coniospora</name>
    <dbReference type="NCBI Taxonomy" id="98403"/>
    <lineage>
        <taxon>Eukaryota</taxon>
        <taxon>Fungi</taxon>
        <taxon>Dikarya</taxon>
        <taxon>Ascomycota</taxon>
        <taxon>Pezizomycotina</taxon>
        <taxon>Sordariomycetes</taxon>
        <taxon>Hypocreomycetidae</taxon>
        <taxon>Hypocreales</taxon>
        <taxon>Ophiocordycipitaceae</taxon>
        <taxon>Drechmeria</taxon>
    </lineage>
</organism>
<dbReference type="GeneID" id="63720422"/>
<reference evidence="2 3" key="1">
    <citation type="journal article" date="2016" name="Sci. Rep.">
        <title>Insights into Adaptations to a Near-Obligate Nematode Endoparasitic Lifestyle from the Finished Genome of Drechmeria coniospora.</title>
        <authorList>
            <person name="Zhang L."/>
            <person name="Zhou Z."/>
            <person name="Guo Q."/>
            <person name="Fokkens L."/>
            <person name="Miskei M."/>
            <person name="Pocsi I."/>
            <person name="Zhang W."/>
            <person name="Chen M."/>
            <person name="Wang L."/>
            <person name="Sun Y."/>
            <person name="Donzelli B.G."/>
            <person name="Gibson D.M."/>
            <person name="Nelson D.R."/>
            <person name="Luo J.G."/>
            <person name="Rep M."/>
            <person name="Liu H."/>
            <person name="Yang S."/>
            <person name="Wang J."/>
            <person name="Krasnoff S.B."/>
            <person name="Xu Y."/>
            <person name="Molnar I."/>
            <person name="Lin M."/>
        </authorList>
    </citation>
    <scope>NUCLEOTIDE SEQUENCE [LARGE SCALE GENOMIC DNA]</scope>
    <source>
        <strain evidence="2 3">ARSEF 6962</strain>
    </source>
</reference>
<dbReference type="RefSeq" id="XP_040655167.1">
    <property type="nucleotide sequence ID" value="XM_040805063.1"/>
</dbReference>
<evidence type="ECO:0000256" key="1">
    <source>
        <dbReference type="SAM" id="MobiDB-lite"/>
    </source>
</evidence>
<proteinExistence type="predicted"/>
<evidence type="ECO:0000313" key="3">
    <source>
        <dbReference type="Proteomes" id="UP000076580"/>
    </source>
</evidence>